<gene>
    <name evidence="3" type="ORF">C7383_11714</name>
</gene>
<keyword evidence="1" id="KW-0812">Transmembrane</keyword>
<evidence type="ECO:0000256" key="1">
    <source>
        <dbReference type="SAM" id="Phobius"/>
    </source>
</evidence>
<feature type="transmembrane region" description="Helical" evidence="1">
    <location>
        <begin position="151"/>
        <end position="169"/>
    </location>
</feature>
<evidence type="ECO:0000313" key="4">
    <source>
        <dbReference type="Proteomes" id="UP000245412"/>
    </source>
</evidence>
<dbReference type="EMBL" id="QGGY01000017">
    <property type="protein sequence ID" value="PWJ72544.1"/>
    <property type="molecule type" value="Genomic_DNA"/>
</dbReference>
<sequence>MTNDTLYLNIDQNVEVHDTTVYLKDIAQLDCSNKSLENRIRALKFPDAVKGRPGRYVHSVMEIIALIHQDFPSLEVNNIGEPEFIITLQKKKQHGTAMDWLKTAFVCFLMFFGAAFSIMTFNNDVSITDLFAQLFEQFTGRASDGFTILELSYSIGVGLGILIFFNHFAGRKLTADPTPLEVQMRKYEDDINKTLLESSNRKPDKEKRKE</sequence>
<reference evidence="3 4" key="1">
    <citation type="submission" date="2018-05" db="EMBL/GenBank/DDBJ databases">
        <authorList>
            <person name="Goeker M."/>
            <person name="Huntemann M."/>
            <person name="Clum A."/>
            <person name="Pillay M."/>
            <person name="Palaniappan K."/>
            <person name="Varghese N."/>
            <person name="Mikhailova N."/>
            <person name="Stamatis D."/>
            <person name="Reddy T."/>
            <person name="Daum C."/>
            <person name="Shapiro N."/>
            <person name="Ivanova N."/>
            <person name="Kyrpides N."/>
            <person name="Woyke T."/>
        </authorList>
    </citation>
    <scope>NUCLEOTIDE SEQUENCE [LARGE SCALE GENOMIC DNA]</scope>
    <source>
        <strain evidence="3 4">DSM 26524</strain>
    </source>
</reference>
<dbReference type="InterPro" id="IPR021997">
    <property type="entry name" value="SporV_AA"/>
</dbReference>
<dbReference type="RefSeq" id="WP_109748295.1">
    <property type="nucleotide sequence ID" value="NZ_CABJAT010000014.1"/>
</dbReference>
<protein>
    <submittedName>
        <fullName evidence="3">Stage V sporulation protein AA</fullName>
    </submittedName>
</protein>
<keyword evidence="1" id="KW-1133">Transmembrane helix</keyword>
<evidence type="ECO:0000259" key="2">
    <source>
        <dbReference type="Pfam" id="PF12164"/>
    </source>
</evidence>
<keyword evidence="4" id="KW-1185">Reference proteome</keyword>
<keyword evidence="1" id="KW-0472">Membrane</keyword>
<feature type="transmembrane region" description="Helical" evidence="1">
    <location>
        <begin position="100"/>
        <end position="121"/>
    </location>
</feature>
<dbReference type="Proteomes" id="UP000245412">
    <property type="component" value="Unassembled WGS sequence"/>
</dbReference>
<name>A0AB73SYQ3_9FIRM</name>
<accession>A0AB73SYQ3</accession>
<feature type="domain" description="Stage V sporulation protein AA" evidence="2">
    <location>
        <begin position="4"/>
        <end position="91"/>
    </location>
</feature>
<dbReference type="Gene3D" id="2.60.480.10">
    <property type="entry name" value="eubacterium ventriosum atcc domain"/>
    <property type="match status" value="1"/>
</dbReference>
<dbReference type="AlphaFoldDB" id="A0AB73SYQ3"/>
<dbReference type="InterPro" id="IPR038548">
    <property type="entry name" value="SporV_AA_N_sf"/>
</dbReference>
<dbReference type="Pfam" id="PF12164">
    <property type="entry name" value="SporV_AA"/>
    <property type="match status" value="1"/>
</dbReference>
<evidence type="ECO:0000313" key="3">
    <source>
        <dbReference type="EMBL" id="PWJ72544.1"/>
    </source>
</evidence>
<organism evidence="3 4">
    <name type="scientific">Murimonas intestini</name>
    <dbReference type="NCBI Taxonomy" id="1337051"/>
    <lineage>
        <taxon>Bacteria</taxon>
        <taxon>Bacillati</taxon>
        <taxon>Bacillota</taxon>
        <taxon>Clostridia</taxon>
        <taxon>Lachnospirales</taxon>
        <taxon>Lachnospiraceae</taxon>
        <taxon>Murimonas</taxon>
    </lineage>
</organism>
<comment type="caution">
    <text evidence="3">The sequence shown here is derived from an EMBL/GenBank/DDBJ whole genome shotgun (WGS) entry which is preliminary data.</text>
</comment>
<proteinExistence type="predicted"/>